<organism evidence="2 3">
    <name type="scientific">Ajellomyces capsulatus (strain H143)</name>
    <name type="common">Darling's disease fungus</name>
    <name type="synonym">Histoplasma capsulatum</name>
    <dbReference type="NCBI Taxonomy" id="544712"/>
    <lineage>
        <taxon>Eukaryota</taxon>
        <taxon>Fungi</taxon>
        <taxon>Dikarya</taxon>
        <taxon>Ascomycota</taxon>
        <taxon>Pezizomycotina</taxon>
        <taxon>Eurotiomycetes</taxon>
        <taxon>Eurotiomycetidae</taxon>
        <taxon>Onygenales</taxon>
        <taxon>Ajellomycetaceae</taxon>
        <taxon>Histoplasma</taxon>
    </lineage>
</organism>
<gene>
    <name evidence="2" type="ORF">HCDG_01557</name>
</gene>
<sequence length="124" mass="14245">MPFVILGHSPVESSKIELRVPMSQHVDAPIAVTGHQRTRLTEEDHVRIKRKTDMAILPVLVWIYFLQVSWIPLPRDFEFSTRRFWAQGRSSISGKTPVCMETNTRGSARFRPSHSWHGSPFPHG</sequence>
<dbReference type="HOGENOM" id="CLU_2003269_0_0_1"/>
<accession>C6H7Z6</accession>
<name>C6H7Z6_AJECH</name>
<dbReference type="EMBL" id="GG692420">
    <property type="protein sequence ID" value="EER43527.1"/>
    <property type="molecule type" value="Genomic_DNA"/>
</dbReference>
<evidence type="ECO:0000313" key="2">
    <source>
        <dbReference type="EMBL" id="EER43527.1"/>
    </source>
</evidence>
<dbReference type="Proteomes" id="UP000002624">
    <property type="component" value="Unassembled WGS sequence"/>
</dbReference>
<reference evidence="3" key="1">
    <citation type="submission" date="2009-05" db="EMBL/GenBank/DDBJ databases">
        <title>The genome sequence of Ajellomyces capsulatus strain H143.</title>
        <authorList>
            <person name="Champion M."/>
            <person name="Cuomo C.A."/>
            <person name="Ma L.-J."/>
            <person name="Henn M.R."/>
            <person name="Sil A."/>
            <person name="Goldman B."/>
            <person name="Young S.K."/>
            <person name="Kodira C.D."/>
            <person name="Zeng Q."/>
            <person name="Koehrsen M."/>
            <person name="Alvarado L."/>
            <person name="Berlin A.M."/>
            <person name="Borenstein D."/>
            <person name="Chen Z."/>
            <person name="Engels R."/>
            <person name="Freedman E."/>
            <person name="Gellesch M."/>
            <person name="Goldberg J."/>
            <person name="Griggs A."/>
            <person name="Gujja S."/>
            <person name="Heiman D.I."/>
            <person name="Hepburn T.A."/>
            <person name="Howarth C."/>
            <person name="Jen D."/>
            <person name="Larson L."/>
            <person name="Lewis B."/>
            <person name="Mehta T."/>
            <person name="Park D."/>
            <person name="Pearson M."/>
            <person name="Roberts A."/>
            <person name="Saif S."/>
            <person name="Shea T.D."/>
            <person name="Shenoy N."/>
            <person name="Sisk P."/>
            <person name="Stolte C."/>
            <person name="Sykes S."/>
            <person name="Walk T."/>
            <person name="White J."/>
            <person name="Yandava C."/>
            <person name="Klein B."/>
            <person name="McEwen J.G."/>
            <person name="Puccia R."/>
            <person name="Goldman G.H."/>
            <person name="Felipe M.S."/>
            <person name="Nino-Vega G."/>
            <person name="San-Blas G."/>
            <person name="Taylor J.W."/>
            <person name="Mendoza L."/>
            <person name="Galagan J.E."/>
            <person name="Nusbaum C."/>
            <person name="Birren B.W."/>
        </authorList>
    </citation>
    <scope>NUCLEOTIDE SEQUENCE [LARGE SCALE GENOMIC DNA]</scope>
    <source>
        <strain evidence="3">H143</strain>
    </source>
</reference>
<protein>
    <submittedName>
        <fullName evidence="2">MFS transporter</fullName>
    </submittedName>
</protein>
<feature type="region of interest" description="Disordered" evidence="1">
    <location>
        <begin position="96"/>
        <end position="124"/>
    </location>
</feature>
<dbReference type="AlphaFoldDB" id="C6H7Z6"/>
<proteinExistence type="predicted"/>
<evidence type="ECO:0000256" key="1">
    <source>
        <dbReference type="SAM" id="MobiDB-lite"/>
    </source>
</evidence>
<dbReference type="STRING" id="544712.C6H7Z6"/>
<dbReference type="VEuPathDB" id="FungiDB:HCDG_01557"/>
<evidence type="ECO:0000313" key="3">
    <source>
        <dbReference type="Proteomes" id="UP000002624"/>
    </source>
</evidence>